<dbReference type="InterPro" id="IPR013106">
    <property type="entry name" value="Ig_V-set"/>
</dbReference>
<dbReference type="SUPFAM" id="SSF48726">
    <property type="entry name" value="Immunoglobulin"/>
    <property type="match status" value="1"/>
</dbReference>
<accession>A0A803YMV0</accession>
<evidence type="ECO:0000313" key="9">
    <source>
        <dbReference type="Ensembl" id="ENSMGAP00000033098.1"/>
    </source>
</evidence>
<feature type="transmembrane region" description="Helical" evidence="7">
    <location>
        <begin position="164"/>
        <end position="185"/>
    </location>
</feature>
<proteinExistence type="predicted"/>
<keyword evidence="6" id="KW-0393">Immunoglobulin domain</keyword>
<sequence>MKDAILGRISVSSPPPPHAVSGLPPTQVLPRSLLLPLQSQLRVVAPSLRVTAIVGQDVVLRCHLCPCKDAWNSDIRWIQHQSSGFVHHYQNGVDLEQMEEYKGRTELLRNGLSDGNLDLRITAVRSTDSGSYSCAVENGDGYAEAVVNLEVSDPFSETIYPWKVALGVVVPLLLVAFVVIIAFLYRKQGELRAEEMERREVLLSPANLRTLRSSRVSCGMRCSSHQTLSLLFLCRKNGWRRQRSWKRDGQFGK</sequence>
<keyword evidence="7" id="KW-1133">Transmembrane helix</keyword>
<dbReference type="GO" id="GO:0009897">
    <property type="term" value="C:external side of plasma membrane"/>
    <property type="evidence" value="ECO:0007669"/>
    <property type="project" value="TreeGrafter"/>
</dbReference>
<evidence type="ECO:0000256" key="5">
    <source>
        <dbReference type="ARBA" id="ARBA00023180"/>
    </source>
</evidence>
<dbReference type="PANTHER" id="PTHR24100:SF149">
    <property type="entry name" value="BG-LIKE ANTIGEN 1-RELATED"/>
    <property type="match status" value="1"/>
</dbReference>
<dbReference type="InterPro" id="IPR007110">
    <property type="entry name" value="Ig-like_dom"/>
</dbReference>
<dbReference type="GO" id="GO:0050863">
    <property type="term" value="P:regulation of T cell activation"/>
    <property type="evidence" value="ECO:0007669"/>
    <property type="project" value="UniProtKB-ARBA"/>
</dbReference>
<dbReference type="AlphaFoldDB" id="A0A803YMV0"/>
<dbReference type="InterPro" id="IPR036179">
    <property type="entry name" value="Ig-like_dom_sf"/>
</dbReference>
<dbReference type="GO" id="GO:0005102">
    <property type="term" value="F:signaling receptor binding"/>
    <property type="evidence" value="ECO:0007669"/>
    <property type="project" value="TreeGrafter"/>
</dbReference>
<evidence type="ECO:0000259" key="8">
    <source>
        <dbReference type="PROSITE" id="PS50835"/>
    </source>
</evidence>
<dbReference type="FunFam" id="2.60.40.10:FF:000142">
    <property type="entry name" value="V-set domain-containing T-cell activation inhibitor 1"/>
    <property type="match status" value="1"/>
</dbReference>
<keyword evidence="4" id="KW-1015">Disulfide bond</keyword>
<evidence type="ECO:0000256" key="3">
    <source>
        <dbReference type="ARBA" id="ARBA00023136"/>
    </source>
</evidence>
<evidence type="ECO:0000313" key="10">
    <source>
        <dbReference type="Proteomes" id="UP000001645"/>
    </source>
</evidence>
<dbReference type="GeneTree" id="ENSGT00940000153527"/>
<feature type="domain" description="Ig-like" evidence="8">
    <location>
        <begin position="30"/>
        <end position="152"/>
    </location>
</feature>
<reference evidence="9" key="2">
    <citation type="submission" date="2025-08" db="UniProtKB">
        <authorList>
            <consortium name="Ensembl"/>
        </authorList>
    </citation>
    <scope>IDENTIFICATION</scope>
</reference>
<dbReference type="Ensembl" id="ENSMGAT00000030109.1">
    <property type="protein sequence ID" value="ENSMGAP00000033098.1"/>
    <property type="gene ID" value="ENSMGAG00000020339.1"/>
</dbReference>
<protein>
    <recommendedName>
        <fullName evidence="8">Ig-like domain-containing protein</fullName>
    </recommendedName>
</protein>
<dbReference type="Gene3D" id="2.60.40.10">
    <property type="entry name" value="Immunoglobulins"/>
    <property type="match status" value="1"/>
</dbReference>
<keyword evidence="2" id="KW-0732">Signal</keyword>
<dbReference type="Proteomes" id="UP000001645">
    <property type="component" value="Unplaced"/>
</dbReference>
<keyword evidence="3 7" id="KW-0472">Membrane</keyword>
<dbReference type="InterPro" id="IPR013783">
    <property type="entry name" value="Ig-like_fold"/>
</dbReference>
<name>A0A803YMV0_MELGA</name>
<dbReference type="PROSITE" id="PS50835">
    <property type="entry name" value="IG_LIKE"/>
    <property type="match status" value="1"/>
</dbReference>
<dbReference type="PANTHER" id="PTHR24100">
    <property type="entry name" value="BUTYROPHILIN"/>
    <property type="match status" value="1"/>
</dbReference>
<dbReference type="GO" id="GO:0050852">
    <property type="term" value="P:T cell receptor signaling pathway"/>
    <property type="evidence" value="ECO:0007669"/>
    <property type="project" value="TreeGrafter"/>
</dbReference>
<comment type="subcellular location">
    <subcellularLocation>
        <location evidence="1">Membrane</location>
    </subcellularLocation>
</comment>
<keyword evidence="5" id="KW-0325">Glycoprotein</keyword>
<dbReference type="GO" id="GO:0001817">
    <property type="term" value="P:regulation of cytokine production"/>
    <property type="evidence" value="ECO:0007669"/>
    <property type="project" value="TreeGrafter"/>
</dbReference>
<dbReference type="SMART" id="SM00409">
    <property type="entry name" value="IG"/>
    <property type="match status" value="1"/>
</dbReference>
<dbReference type="InterPro" id="IPR050504">
    <property type="entry name" value="IgSF_BTN/MOG"/>
</dbReference>
<dbReference type="Pfam" id="PF07686">
    <property type="entry name" value="V-set"/>
    <property type="match status" value="1"/>
</dbReference>
<dbReference type="SMART" id="SM00406">
    <property type="entry name" value="IGv"/>
    <property type="match status" value="1"/>
</dbReference>
<dbReference type="GO" id="GO:1903037">
    <property type="term" value="P:regulation of leukocyte cell-cell adhesion"/>
    <property type="evidence" value="ECO:0007669"/>
    <property type="project" value="UniProtKB-ARBA"/>
</dbReference>
<evidence type="ECO:0000256" key="4">
    <source>
        <dbReference type="ARBA" id="ARBA00023157"/>
    </source>
</evidence>
<reference evidence="9" key="3">
    <citation type="submission" date="2025-09" db="UniProtKB">
        <authorList>
            <consortium name="Ensembl"/>
        </authorList>
    </citation>
    <scope>IDENTIFICATION</scope>
</reference>
<evidence type="ECO:0000256" key="2">
    <source>
        <dbReference type="ARBA" id="ARBA00022729"/>
    </source>
</evidence>
<evidence type="ECO:0000256" key="6">
    <source>
        <dbReference type="ARBA" id="ARBA00023319"/>
    </source>
</evidence>
<dbReference type="InParanoid" id="A0A803YMV0"/>
<dbReference type="InterPro" id="IPR003599">
    <property type="entry name" value="Ig_sub"/>
</dbReference>
<reference evidence="9" key="1">
    <citation type="journal article" date="2010" name="PLoS Biol.">
        <title>Multi-platform next-generation sequencing of the domestic turkey (Meleagris gallopavo): genome assembly and analysis.</title>
        <authorList>
            <person name="Dalloul R.A."/>
            <person name="Long J.A."/>
            <person name="Zimin A.V."/>
            <person name="Aslam L."/>
            <person name="Beal K."/>
            <person name="Blomberg L.A."/>
            <person name="Bouffard P."/>
            <person name="Burt D.W."/>
            <person name="Crasta O."/>
            <person name="Crooijmans R.P."/>
            <person name="Cooper K."/>
            <person name="Coulombe R.A."/>
            <person name="De S."/>
            <person name="Delany M.E."/>
            <person name="Dodgson J.B."/>
            <person name="Dong J.J."/>
            <person name="Evans C."/>
            <person name="Frederickson K.M."/>
            <person name="Flicek P."/>
            <person name="Florea L."/>
            <person name="Folkerts O."/>
            <person name="Groenen M.A."/>
            <person name="Harkins T.T."/>
            <person name="Herrero J."/>
            <person name="Hoffmann S."/>
            <person name="Megens H.J."/>
            <person name="Jiang A."/>
            <person name="de Jong P."/>
            <person name="Kaiser P."/>
            <person name="Kim H."/>
            <person name="Kim K.W."/>
            <person name="Kim S."/>
            <person name="Langenberger D."/>
            <person name="Lee M.K."/>
            <person name="Lee T."/>
            <person name="Mane S."/>
            <person name="Marcais G."/>
            <person name="Marz M."/>
            <person name="McElroy A.P."/>
            <person name="Modise T."/>
            <person name="Nefedov M."/>
            <person name="Notredame C."/>
            <person name="Paton I.R."/>
            <person name="Payne W.S."/>
            <person name="Pertea G."/>
            <person name="Prickett D."/>
            <person name="Puiu D."/>
            <person name="Qioa D."/>
            <person name="Raineri E."/>
            <person name="Ruffier M."/>
            <person name="Salzberg S.L."/>
            <person name="Schatz M.C."/>
            <person name="Scheuring C."/>
            <person name="Schmidt C.J."/>
            <person name="Schroeder S."/>
            <person name="Searle S.M."/>
            <person name="Smith E.J."/>
            <person name="Smith J."/>
            <person name="Sonstegard T.S."/>
            <person name="Stadler P.F."/>
            <person name="Tafer H."/>
            <person name="Tu Z.J."/>
            <person name="Van Tassell C.P."/>
            <person name="Vilella A.J."/>
            <person name="Williams K.P."/>
            <person name="Yorke J.A."/>
            <person name="Zhang L."/>
            <person name="Zhang H.B."/>
            <person name="Zhang X."/>
            <person name="Zhang Y."/>
            <person name="Reed K.M."/>
        </authorList>
    </citation>
    <scope>NUCLEOTIDE SEQUENCE [LARGE SCALE GENOMIC DNA]</scope>
</reference>
<keyword evidence="7" id="KW-0812">Transmembrane</keyword>
<evidence type="ECO:0000256" key="7">
    <source>
        <dbReference type="SAM" id="Phobius"/>
    </source>
</evidence>
<evidence type="ECO:0000256" key="1">
    <source>
        <dbReference type="ARBA" id="ARBA00004370"/>
    </source>
</evidence>
<organism evidence="9 10">
    <name type="scientific">Meleagris gallopavo</name>
    <name type="common">Wild turkey</name>
    <dbReference type="NCBI Taxonomy" id="9103"/>
    <lineage>
        <taxon>Eukaryota</taxon>
        <taxon>Metazoa</taxon>
        <taxon>Chordata</taxon>
        <taxon>Craniata</taxon>
        <taxon>Vertebrata</taxon>
        <taxon>Euteleostomi</taxon>
        <taxon>Archelosauria</taxon>
        <taxon>Archosauria</taxon>
        <taxon>Dinosauria</taxon>
        <taxon>Saurischia</taxon>
        <taxon>Theropoda</taxon>
        <taxon>Coelurosauria</taxon>
        <taxon>Aves</taxon>
        <taxon>Neognathae</taxon>
        <taxon>Galloanserae</taxon>
        <taxon>Galliformes</taxon>
        <taxon>Phasianidae</taxon>
        <taxon>Meleagridinae</taxon>
        <taxon>Meleagris</taxon>
    </lineage>
</organism>
<keyword evidence="10" id="KW-1185">Reference proteome</keyword>